<evidence type="ECO:0000313" key="6">
    <source>
        <dbReference type="Proteomes" id="UP000182248"/>
    </source>
</evidence>
<evidence type="ECO:0000313" key="5">
    <source>
        <dbReference type="EMBL" id="SFW15091.1"/>
    </source>
</evidence>
<dbReference type="GO" id="GO:0005975">
    <property type="term" value="P:carbohydrate metabolic process"/>
    <property type="evidence" value="ECO:0007669"/>
    <property type="project" value="UniProtKB-ARBA"/>
</dbReference>
<proteinExistence type="predicted"/>
<organism evidence="5 6">
    <name type="scientific">Sinomicrobium oceani</name>
    <dbReference type="NCBI Taxonomy" id="1150368"/>
    <lineage>
        <taxon>Bacteria</taxon>
        <taxon>Pseudomonadati</taxon>
        <taxon>Bacteroidota</taxon>
        <taxon>Flavobacteriia</taxon>
        <taxon>Flavobacteriales</taxon>
        <taxon>Flavobacteriaceae</taxon>
        <taxon>Sinomicrobium</taxon>
    </lineage>
</organism>
<accession>A0A1K1LW56</accession>
<dbReference type="Pfam" id="PF13385">
    <property type="entry name" value="Laminin_G_3"/>
    <property type="match status" value="1"/>
</dbReference>
<keyword evidence="2" id="KW-1015">Disulfide bond</keyword>
<feature type="transmembrane region" description="Helical" evidence="3">
    <location>
        <begin position="502"/>
        <end position="523"/>
    </location>
</feature>
<gene>
    <name evidence="5" type="ORF">SAMN02927921_00299</name>
</gene>
<keyword evidence="1" id="KW-0732">Signal</keyword>
<dbReference type="GO" id="GO:0004553">
    <property type="term" value="F:hydrolase activity, hydrolyzing O-glycosyl compounds"/>
    <property type="evidence" value="ECO:0007669"/>
    <property type="project" value="UniProtKB-ARBA"/>
</dbReference>
<dbReference type="AlphaFoldDB" id="A0A1K1LW56"/>
<keyword evidence="6" id="KW-1185">Reference proteome</keyword>
<dbReference type="InterPro" id="IPR013320">
    <property type="entry name" value="ConA-like_dom_sf"/>
</dbReference>
<dbReference type="PANTHER" id="PTHR35807:SF1">
    <property type="entry name" value="TRANSCRIPTIONAL REGULATOR REDD"/>
    <property type="match status" value="1"/>
</dbReference>
<dbReference type="GO" id="GO:0006355">
    <property type="term" value="P:regulation of DNA-templated transcription"/>
    <property type="evidence" value="ECO:0007669"/>
    <property type="project" value="TreeGrafter"/>
</dbReference>
<keyword evidence="3" id="KW-1133">Transmembrane helix</keyword>
<evidence type="ECO:0000256" key="2">
    <source>
        <dbReference type="ARBA" id="ARBA00023157"/>
    </source>
</evidence>
<sequence length="793" mass="91002">MKSGFEEPFFFYTLGEILESANRMPAVKFSLAFSFLLLVLIVEHSLGQSLSDQVLMEKSGLEDFSYRLKNGYRAFTCTPEEITREKLRIMQSFLGDETSPEILVLMVIGDYKRLHSKIETSGLSPYLKKDSTSLWESVKNSRLFIFTDDTDSPWALSHWINKTNYKTGLLSEKEHCELLTLVDVRGEENKETVKNVHKLLFEQEGKLPNFIRTDNPALWRSYADSISRMSFYHADVQFGNQPLRDVKWQELPGVKSCGPVVTTLYKLSPKKRGYWFSPDIFSFSGSMAPRFKVFQAYAYDIKEGLRYYLPFKEQTANRVAPYDNGIYTDVRFVDDPERGKVAFFNGKTSYIDFREARDTDFKEISISAWVKPEEIQGSLSLIGKGEAFSAKIFNGKLQFTTPGLKDHSGEGMPLKTGSWVHLTYVYSQDKKIYFYVNGKPVDDILASELEQTNHSVLIGSNLWGQYFKGRLSEFYVWNRALSDQEVAKVYASGFTETASASVLPYILGSMTALALGTWIFFFFRRRRKTGRPAGFAEDTGPVLPKRDIDPAGLKSRIQLLDEFRITGVSGMDMTFRFSPKRKELLLLLLLYTIKEGGVSSRKMGSLLWPGFSSESVKNNRSTHIKEIRNIFGKELDLHIVYANKMWRMEAGDTVEIDLWELHRKIPLFHETQSKVLPERQDLLTWAKMVSRGTMLPQTEVEWIDKFKSDYANRVLDILVPFIETPGKFSEEEELLILRAILTTDPLYEPAVQRKVAILVKNGKHTLAGKTIAHYKRLYENFYGEVYPSDFPGH</sequence>
<evidence type="ECO:0000259" key="4">
    <source>
        <dbReference type="SMART" id="SM00560"/>
    </source>
</evidence>
<keyword evidence="5" id="KW-0238">DNA-binding</keyword>
<keyword evidence="3" id="KW-0812">Transmembrane</keyword>
<dbReference type="PANTHER" id="PTHR35807">
    <property type="entry name" value="TRANSCRIPTIONAL REGULATOR REDD-RELATED"/>
    <property type="match status" value="1"/>
</dbReference>
<name>A0A1K1LW56_9FLAO</name>
<dbReference type="SMART" id="SM00560">
    <property type="entry name" value="LamGL"/>
    <property type="match status" value="1"/>
</dbReference>
<dbReference type="EMBL" id="FPJE01000001">
    <property type="protein sequence ID" value="SFW15091.1"/>
    <property type="molecule type" value="Genomic_DNA"/>
</dbReference>
<dbReference type="InterPro" id="IPR051677">
    <property type="entry name" value="AfsR-DnrI-RedD_regulator"/>
</dbReference>
<dbReference type="SUPFAM" id="SSF49899">
    <property type="entry name" value="Concanavalin A-like lectins/glucanases"/>
    <property type="match status" value="1"/>
</dbReference>
<dbReference type="InterPro" id="IPR006558">
    <property type="entry name" value="LamG-like"/>
</dbReference>
<evidence type="ECO:0000256" key="3">
    <source>
        <dbReference type="SAM" id="Phobius"/>
    </source>
</evidence>
<feature type="domain" description="LamG-like jellyroll fold" evidence="4">
    <location>
        <begin position="362"/>
        <end position="484"/>
    </location>
</feature>
<dbReference type="Gene3D" id="2.60.120.200">
    <property type="match status" value="1"/>
</dbReference>
<keyword evidence="3" id="KW-0472">Membrane</keyword>
<dbReference type="GO" id="GO:0003677">
    <property type="term" value="F:DNA binding"/>
    <property type="evidence" value="ECO:0007669"/>
    <property type="project" value="UniProtKB-KW"/>
</dbReference>
<protein>
    <submittedName>
        <fullName evidence="5">DNA-binding transcriptional activator of the SARP family</fullName>
    </submittedName>
</protein>
<evidence type="ECO:0000256" key="1">
    <source>
        <dbReference type="ARBA" id="ARBA00022729"/>
    </source>
</evidence>
<reference evidence="5 6" key="1">
    <citation type="submission" date="2016-11" db="EMBL/GenBank/DDBJ databases">
        <authorList>
            <person name="Jaros S."/>
            <person name="Januszkiewicz K."/>
            <person name="Wedrychowicz H."/>
        </authorList>
    </citation>
    <scope>NUCLEOTIDE SEQUENCE [LARGE SCALE GENOMIC DNA]</scope>
    <source>
        <strain evidence="5 6">CGMCC 1.12145</strain>
    </source>
</reference>
<dbReference type="Proteomes" id="UP000182248">
    <property type="component" value="Unassembled WGS sequence"/>
</dbReference>
<dbReference type="STRING" id="1150368.SAMN02927921_00299"/>